<proteinExistence type="inferred from homology"/>
<evidence type="ECO:0000256" key="5">
    <source>
        <dbReference type="ARBA" id="ARBA00022525"/>
    </source>
</evidence>
<dbReference type="GO" id="GO:0005576">
    <property type="term" value="C:extracellular region"/>
    <property type="evidence" value="ECO:0007669"/>
    <property type="project" value="UniProtKB-SubCell"/>
</dbReference>
<dbReference type="Proteomes" id="UP000515203">
    <property type="component" value="Unplaced"/>
</dbReference>
<sequence length="453" mass="51958">MSQETDFWMKQPLTEERTALRLHKLDQQRQLFEKKQRRKRQEPLMVQANPDASAGYRRLQSEGFASYTGPALQECVSELHPDSDIHSALCTSVNCRRDGTMESAYHHSEPQAMEDEYHASGWGSACGMDGDRRRHGDIFCKNTDLEEQQEELHYGTMNSRAVEEHEEVPRALEDDDGHLVGTMASSTPPELIPQPGEDLKSYILRPVLEGCKMQCCICRDQRGLEKGLFPVYYLYLEAPNGWKHFLLAGRKRKWSKTSNYLISLDPMDLSRDGDNFVGKLRSNILGTKFIIFDNGVNPEEKNSYLDKTRIRQELGTVCYEPNVWESRGPRRMTVIIPEVNSHNQRIRVQPETEEESLLSRFQRGVRQGLVLLQNKTPVWSDENDAFVLNFHGRVTRASVKNFQIIYPNKPDKVVLQFGRVAPNTFTMDFCFPLCPLQAFAICLSSFDGKLVCV</sequence>
<evidence type="ECO:0000259" key="7">
    <source>
        <dbReference type="Pfam" id="PF16322"/>
    </source>
</evidence>
<comment type="similarity">
    <text evidence="3">Belongs to the TUB family.</text>
</comment>
<dbReference type="InterPro" id="IPR018066">
    <property type="entry name" value="Tubby_C_CS"/>
</dbReference>
<accession>A0A6P6DR40</accession>
<dbReference type="PANTHER" id="PTHR16517">
    <property type="entry name" value="TUBBY-RELATED"/>
    <property type="match status" value="1"/>
</dbReference>
<dbReference type="PROSITE" id="PS01200">
    <property type="entry name" value="TUB_1"/>
    <property type="match status" value="1"/>
</dbReference>
<dbReference type="Pfam" id="PF01167">
    <property type="entry name" value="Tub"/>
    <property type="match status" value="1"/>
</dbReference>
<reference evidence="9" key="1">
    <citation type="submission" date="2025-08" db="UniProtKB">
        <authorList>
            <consortium name="RefSeq"/>
        </authorList>
    </citation>
    <scope>IDENTIFICATION</scope>
</reference>
<dbReference type="AlphaFoldDB" id="A0A6P6DR40"/>
<evidence type="ECO:0000256" key="2">
    <source>
        <dbReference type="ARBA" id="ARBA00004613"/>
    </source>
</evidence>
<dbReference type="GO" id="GO:0005929">
    <property type="term" value="C:cilium"/>
    <property type="evidence" value="ECO:0007669"/>
    <property type="project" value="TreeGrafter"/>
</dbReference>
<protein>
    <submittedName>
        <fullName evidence="9">Tubby-related protein 2</fullName>
    </submittedName>
</protein>
<dbReference type="OrthoDB" id="8775810at2759"/>
<feature type="domain" description="Tubby C-terminal" evidence="6">
    <location>
        <begin position="205"/>
        <end position="447"/>
    </location>
</feature>
<dbReference type="FunCoup" id="A0A6P6DR40">
    <property type="interactions" value="8"/>
</dbReference>
<dbReference type="InterPro" id="IPR025659">
    <property type="entry name" value="Tubby-like_C"/>
</dbReference>
<keyword evidence="5" id="KW-0964">Secreted</keyword>
<dbReference type="InterPro" id="IPR000007">
    <property type="entry name" value="Tubby_C"/>
</dbReference>
<dbReference type="GO" id="GO:0005737">
    <property type="term" value="C:cytoplasm"/>
    <property type="evidence" value="ECO:0007669"/>
    <property type="project" value="UniProtKB-SubCell"/>
</dbReference>
<dbReference type="PANTHER" id="PTHR16517:SF24">
    <property type="entry name" value="TUBBY-RELATED PROTEIN 2"/>
    <property type="match status" value="1"/>
</dbReference>
<dbReference type="Gene3D" id="3.20.90.10">
    <property type="entry name" value="Tubby Protein, Chain A"/>
    <property type="match status" value="1"/>
</dbReference>
<evidence type="ECO:0000313" key="8">
    <source>
        <dbReference type="Proteomes" id="UP000515203"/>
    </source>
</evidence>
<dbReference type="InParanoid" id="A0A6P6DR40"/>
<evidence type="ECO:0000259" key="6">
    <source>
        <dbReference type="Pfam" id="PF01167"/>
    </source>
</evidence>
<dbReference type="CTD" id="7288"/>
<evidence type="ECO:0000256" key="3">
    <source>
        <dbReference type="ARBA" id="ARBA00007129"/>
    </source>
</evidence>
<dbReference type="GeneID" id="101560060"/>
<dbReference type="InterPro" id="IPR005398">
    <property type="entry name" value="Tubby_N"/>
</dbReference>
<dbReference type="SUPFAM" id="SSF54518">
    <property type="entry name" value="Tubby C-terminal domain-like"/>
    <property type="match status" value="1"/>
</dbReference>
<evidence type="ECO:0000256" key="1">
    <source>
        <dbReference type="ARBA" id="ARBA00004496"/>
    </source>
</evidence>
<dbReference type="Pfam" id="PF16322">
    <property type="entry name" value="Tub_N"/>
    <property type="match status" value="1"/>
</dbReference>
<evidence type="ECO:0000313" key="9">
    <source>
        <dbReference type="RefSeq" id="XP_023562455.1"/>
    </source>
</evidence>
<organism evidence="8 9">
    <name type="scientific">Octodon degus</name>
    <name type="common">Degu</name>
    <name type="synonym">Sciurus degus</name>
    <dbReference type="NCBI Taxonomy" id="10160"/>
    <lineage>
        <taxon>Eukaryota</taxon>
        <taxon>Metazoa</taxon>
        <taxon>Chordata</taxon>
        <taxon>Craniata</taxon>
        <taxon>Vertebrata</taxon>
        <taxon>Euteleostomi</taxon>
        <taxon>Mammalia</taxon>
        <taxon>Eutheria</taxon>
        <taxon>Euarchontoglires</taxon>
        <taxon>Glires</taxon>
        <taxon>Rodentia</taxon>
        <taxon>Hystricomorpha</taxon>
        <taxon>Octodontidae</taxon>
        <taxon>Octodon</taxon>
    </lineage>
</organism>
<evidence type="ECO:0000256" key="4">
    <source>
        <dbReference type="ARBA" id="ARBA00022490"/>
    </source>
</evidence>
<dbReference type="PRINTS" id="PR01574">
    <property type="entry name" value="TUBBYPROTEIN"/>
</dbReference>
<keyword evidence="8" id="KW-1185">Reference proteome</keyword>
<dbReference type="RefSeq" id="XP_023562455.1">
    <property type="nucleotide sequence ID" value="XM_023706687.1"/>
</dbReference>
<comment type="subcellular location">
    <subcellularLocation>
        <location evidence="1">Cytoplasm</location>
    </subcellularLocation>
    <subcellularLocation>
        <location evidence="2">Secreted</location>
    </subcellularLocation>
</comment>
<name>A0A6P6DR40_OCTDE</name>
<dbReference type="PRINTS" id="PR01573">
    <property type="entry name" value="SUPERTUBBY"/>
</dbReference>
<dbReference type="GO" id="GO:0061512">
    <property type="term" value="P:protein localization to cilium"/>
    <property type="evidence" value="ECO:0007669"/>
    <property type="project" value="TreeGrafter"/>
</dbReference>
<feature type="domain" description="Tubby N-terminal" evidence="7">
    <location>
        <begin position="27"/>
        <end position="60"/>
    </location>
</feature>
<gene>
    <name evidence="9" type="primary">Tulp2</name>
</gene>
<keyword evidence="4" id="KW-0963">Cytoplasm</keyword>